<dbReference type="InterPro" id="IPR010139">
    <property type="entry name" value="Imidazole-glycPsynth_HisH"/>
</dbReference>
<dbReference type="NCBIfam" id="TIGR01855">
    <property type="entry name" value="IMP_synth_hisH"/>
    <property type="match status" value="1"/>
</dbReference>
<reference evidence="13 14" key="1">
    <citation type="submission" date="2018-04" db="EMBL/GenBank/DDBJ databases">
        <title>Genomic Encyclopedia of Type Strains, Phase IV (KMG-IV): sequencing the most valuable type-strain genomes for metagenomic binning, comparative biology and taxonomic classification.</title>
        <authorList>
            <person name="Goeker M."/>
        </authorList>
    </citation>
    <scope>NUCLEOTIDE SEQUENCE [LARGE SCALE GENOMIC DNA]</scope>
    <source>
        <strain evidence="13 14">DSM 28795</strain>
    </source>
</reference>
<keyword evidence="6 10" id="KW-0368">Histidine biosynthesis</keyword>
<dbReference type="CDD" id="cd01748">
    <property type="entry name" value="GATase1_IGP_Synthase"/>
    <property type="match status" value="1"/>
</dbReference>
<dbReference type="SUPFAM" id="SSF52317">
    <property type="entry name" value="Class I glutamine amidotransferase-like"/>
    <property type="match status" value="1"/>
</dbReference>
<evidence type="ECO:0000256" key="10">
    <source>
        <dbReference type="HAMAP-Rule" id="MF_00278"/>
    </source>
</evidence>
<evidence type="ECO:0000256" key="4">
    <source>
        <dbReference type="ARBA" id="ARBA00022801"/>
    </source>
</evidence>
<evidence type="ECO:0000313" key="13">
    <source>
        <dbReference type="EMBL" id="PVY85358.1"/>
    </source>
</evidence>
<evidence type="ECO:0000256" key="8">
    <source>
        <dbReference type="ARBA" id="ARBA00047838"/>
    </source>
</evidence>
<dbReference type="PROSITE" id="PS51274">
    <property type="entry name" value="GATASE_COBBQ"/>
    <property type="match status" value="1"/>
</dbReference>
<dbReference type="InterPro" id="IPR017926">
    <property type="entry name" value="GATASE"/>
</dbReference>
<evidence type="ECO:0000256" key="6">
    <source>
        <dbReference type="ARBA" id="ARBA00023102"/>
    </source>
</evidence>
<evidence type="ECO:0000256" key="9">
    <source>
        <dbReference type="ARBA" id="ARBA00049534"/>
    </source>
</evidence>
<dbReference type="Pfam" id="PF00117">
    <property type="entry name" value="GATase"/>
    <property type="match status" value="1"/>
</dbReference>
<comment type="catalytic activity">
    <reaction evidence="8 10">
        <text>5-[(5-phospho-1-deoxy-D-ribulos-1-ylimino)methylamino]-1-(5-phospho-beta-D-ribosyl)imidazole-4-carboxamide + L-glutamine = D-erythro-1-(imidazol-4-yl)glycerol 3-phosphate + 5-amino-1-(5-phospho-beta-D-ribosyl)imidazole-4-carboxamide + L-glutamate + H(+)</text>
        <dbReference type="Rhea" id="RHEA:24793"/>
        <dbReference type="ChEBI" id="CHEBI:15378"/>
        <dbReference type="ChEBI" id="CHEBI:29985"/>
        <dbReference type="ChEBI" id="CHEBI:58278"/>
        <dbReference type="ChEBI" id="CHEBI:58359"/>
        <dbReference type="ChEBI" id="CHEBI:58475"/>
        <dbReference type="ChEBI" id="CHEBI:58525"/>
        <dbReference type="EC" id="4.3.2.10"/>
    </reaction>
</comment>
<dbReference type="PANTHER" id="PTHR42701:SF1">
    <property type="entry name" value="IMIDAZOLE GLYCEROL PHOSPHATE SYNTHASE SUBUNIT HISH"/>
    <property type="match status" value="1"/>
</dbReference>
<keyword evidence="14" id="KW-1185">Reference proteome</keyword>
<dbReference type="GO" id="GO:0000105">
    <property type="term" value="P:L-histidine biosynthetic process"/>
    <property type="evidence" value="ECO:0007669"/>
    <property type="project" value="UniProtKB-UniRule"/>
</dbReference>
<keyword evidence="4 10" id="KW-0378">Hydrolase</keyword>
<dbReference type="GO" id="GO:0004359">
    <property type="term" value="F:glutaminase activity"/>
    <property type="evidence" value="ECO:0007669"/>
    <property type="project" value="UniProtKB-EC"/>
</dbReference>
<dbReference type="Gene3D" id="3.40.50.880">
    <property type="match status" value="1"/>
</dbReference>
<keyword evidence="3 10" id="KW-0028">Amino-acid biosynthesis</keyword>
<dbReference type="PROSITE" id="PS51273">
    <property type="entry name" value="GATASE_TYPE_1"/>
    <property type="match status" value="1"/>
</dbReference>
<comment type="pathway">
    <text evidence="1 10">Amino-acid biosynthesis; L-histidine biosynthesis; L-histidine from 5-phospho-alpha-D-ribose 1-diphosphate: step 5/9.</text>
</comment>
<feature type="active site" description="Nucleophile" evidence="10 11">
    <location>
        <position position="80"/>
    </location>
</feature>
<evidence type="ECO:0000259" key="12">
    <source>
        <dbReference type="Pfam" id="PF00117"/>
    </source>
</evidence>
<proteinExistence type="inferred from homology"/>
<organism evidence="13 14">
    <name type="scientific">Convivina intestini</name>
    <dbReference type="NCBI Taxonomy" id="1505726"/>
    <lineage>
        <taxon>Bacteria</taxon>
        <taxon>Bacillati</taxon>
        <taxon>Bacillota</taxon>
        <taxon>Bacilli</taxon>
        <taxon>Lactobacillales</taxon>
        <taxon>Lactobacillaceae</taxon>
        <taxon>Convivina</taxon>
    </lineage>
</organism>
<dbReference type="RefSeq" id="WP_089938092.1">
    <property type="nucleotide sequence ID" value="NZ_CAKOEX010000002.1"/>
</dbReference>
<feature type="active site" evidence="10 11">
    <location>
        <position position="183"/>
    </location>
</feature>
<dbReference type="HAMAP" id="MF_00278">
    <property type="entry name" value="HisH"/>
    <property type="match status" value="1"/>
</dbReference>
<evidence type="ECO:0000256" key="7">
    <source>
        <dbReference type="ARBA" id="ARBA00023239"/>
    </source>
</evidence>
<dbReference type="GO" id="GO:0005737">
    <property type="term" value="C:cytoplasm"/>
    <property type="evidence" value="ECO:0007669"/>
    <property type="project" value="UniProtKB-SubCell"/>
</dbReference>
<dbReference type="PANTHER" id="PTHR42701">
    <property type="entry name" value="IMIDAZOLE GLYCEROL PHOSPHATE SYNTHASE SUBUNIT HISH"/>
    <property type="match status" value="1"/>
</dbReference>
<dbReference type="AlphaFoldDB" id="A0A2U1DCF4"/>
<comment type="subcellular location">
    <subcellularLocation>
        <location evidence="10">Cytoplasm</location>
    </subcellularLocation>
</comment>
<comment type="function">
    <text evidence="10">IGPS catalyzes the conversion of PRFAR and glutamine to IGP, AICAR and glutamate. The HisH subunit catalyzes the hydrolysis of glutamine to glutamate and ammonia as part of the synthesis of IGP and AICAR. The resulting ammonia molecule is channeled to the active site of HisF.</text>
</comment>
<evidence type="ECO:0000256" key="3">
    <source>
        <dbReference type="ARBA" id="ARBA00022605"/>
    </source>
</evidence>
<accession>A0A2U1DCF4</accession>
<evidence type="ECO:0000256" key="2">
    <source>
        <dbReference type="ARBA" id="ARBA00011152"/>
    </source>
</evidence>
<keyword evidence="7 10" id="KW-0456">Lyase</keyword>
<dbReference type="GO" id="GO:0016829">
    <property type="term" value="F:lyase activity"/>
    <property type="evidence" value="ECO:0007669"/>
    <property type="project" value="UniProtKB-KW"/>
</dbReference>
<comment type="catalytic activity">
    <reaction evidence="9 10">
        <text>L-glutamine + H2O = L-glutamate + NH4(+)</text>
        <dbReference type="Rhea" id="RHEA:15889"/>
        <dbReference type="ChEBI" id="CHEBI:15377"/>
        <dbReference type="ChEBI" id="CHEBI:28938"/>
        <dbReference type="ChEBI" id="CHEBI:29985"/>
        <dbReference type="ChEBI" id="CHEBI:58359"/>
        <dbReference type="EC" id="3.5.1.2"/>
    </reaction>
</comment>
<dbReference type="OrthoDB" id="9807137at2"/>
<keyword evidence="5 10" id="KW-0315">Glutamine amidotransferase</keyword>
<evidence type="ECO:0000256" key="1">
    <source>
        <dbReference type="ARBA" id="ARBA00005091"/>
    </source>
</evidence>
<dbReference type="PIRSF" id="PIRSF000495">
    <property type="entry name" value="Amidotransf_hisH"/>
    <property type="match status" value="1"/>
</dbReference>
<protein>
    <recommendedName>
        <fullName evidence="10">Imidazole glycerol phosphate synthase subunit HisH</fullName>
        <ecNumber evidence="10">4.3.2.10</ecNumber>
    </recommendedName>
    <alternativeName>
        <fullName evidence="10">IGP synthase glutaminase subunit</fullName>
        <ecNumber evidence="10">3.5.1.2</ecNumber>
    </alternativeName>
    <alternativeName>
        <fullName evidence="10">IGP synthase subunit HisH</fullName>
    </alternativeName>
    <alternativeName>
        <fullName evidence="10">ImGP synthase subunit HisH</fullName>
        <shortName evidence="10">IGPS subunit HisH</shortName>
    </alternativeName>
</protein>
<feature type="active site" evidence="10 11">
    <location>
        <position position="185"/>
    </location>
</feature>
<comment type="caution">
    <text evidence="13">The sequence shown here is derived from an EMBL/GenBank/DDBJ whole genome shotgun (WGS) entry which is preliminary data.</text>
</comment>
<dbReference type="EC" id="3.5.1.2" evidence="10"/>
<dbReference type="EC" id="4.3.2.10" evidence="10"/>
<dbReference type="GO" id="GO:0000107">
    <property type="term" value="F:imidazoleglycerol-phosphate synthase activity"/>
    <property type="evidence" value="ECO:0007669"/>
    <property type="project" value="UniProtKB-UniRule"/>
</dbReference>
<feature type="domain" description="Glutamine amidotransferase" evidence="12">
    <location>
        <begin position="5"/>
        <end position="198"/>
    </location>
</feature>
<comment type="subunit">
    <text evidence="2 10">Heterodimer of HisH and HisF.</text>
</comment>
<keyword evidence="10" id="KW-0963">Cytoplasm</keyword>
<gene>
    <name evidence="10" type="primary">hisH</name>
    <name evidence="13" type="ORF">C7384_102178</name>
</gene>
<name>A0A2U1DCF4_9LACO</name>
<evidence type="ECO:0000313" key="14">
    <source>
        <dbReference type="Proteomes" id="UP000245433"/>
    </source>
</evidence>
<sequence>MAVIIVDYGAGNIANVMKALKYCGLSARLSDDPQEISKAQGLIVPGVGAFSTAMDRLQAKGLVQPIQAYAQAGKPLLGICLGMQLLFDESDEFGQRAGLGLIPGKIIPLPTETGCKVPQMGWNDNQVHQSRTLTQGLNQQATYFVHSYYAKTDPKYIAASVDFGKLAVPSVVCQDNVMGTQFHPEKSGLVGLAVLKNFKEMVDNYDFSRN</sequence>
<dbReference type="UniPathway" id="UPA00031">
    <property type="reaction ID" value="UER00010"/>
</dbReference>
<dbReference type="EMBL" id="QEKT01000002">
    <property type="protein sequence ID" value="PVY85358.1"/>
    <property type="molecule type" value="Genomic_DNA"/>
</dbReference>
<dbReference type="InterPro" id="IPR029062">
    <property type="entry name" value="Class_I_gatase-like"/>
</dbReference>
<dbReference type="Proteomes" id="UP000245433">
    <property type="component" value="Unassembled WGS sequence"/>
</dbReference>
<evidence type="ECO:0000256" key="5">
    <source>
        <dbReference type="ARBA" id="ARBA00022962"/>
    </source>
</evidence>
<evidence type="ECO:0000256" key="11">
    <source>
        <dbReference type="PIRSR" id="PIRSR000495-1"/>
    </source>
</evidence>